<dbReference type="AlphaFoldDB" id="A0A6V8SLE4"/>
<comment type="caution">
    <text evidence="3">The sequence shown here is derived from an EMBL/GenBank/DDBJ whole genome shotgun (WGS) entry which is preliminary data.</text>
</comment>
<feature type="domain" description="Chemotaxis methyl-accepting receptor HlyB-like 4HB MCP" evidence="2">
    <location>
        <begin position="6"/>
        <end position="170"/>
    </location>
</feature>
<dbReference type="RefSeq" id="WP_183279083.1">
    <property type="nucleotide sequence ID" value="NZ_BLZR01000001.1"/>
</dbReference>
<dbReference type="Proteomes" id="UP000580568">
    <property type="component" value="Unassembled WGS sequence"/>
</dbReference>
<gene>
    <name evidence="3" type="ORF">bsdtw1_03889</name>
</gene>
<protein>
    <recommendedName>
        <fullName evidence="2">Chemotaxis methyl-accepting receptor HlyB-like 4HB MCP domain-containing protein</fullName>
    </recommendedName>
</protein>
<evidence type="ECO:0000313" key="4">
    <source>
        <dbReference type="Proteomes" id="UP000580568"/>
    </source>
</evidence>
<keyword evidence="1" id="KW-0812">Transmembrane</keyword>
<proteinExistence type="predicted"/>
<keyword evidence="4" id="KW-1185">Reference proteome</keyword>
<sequence>MKKLKNSKVEKQLLIPFIFGVLFILTVDIVGIRGMYVLKNNSKVLFEDKFETLNTISNIQNNFSNIKIDLFKLVYQKNKIENDVYLEEDIRNLLDLNNKQFEKYESLTNGVEENKLVEVLKMDIELYSNDVEKAINSIKNNDYEKADSYFVQDVTPMSVGVEDTIKQIIDDLSTSSLKADTASNILFNNYLYATISVTIVGLVASILMGRRIVLSISK</sequence>
<organism evidence="3 4">
    <name type="scientific">Clostridium fungisolvens</name>
    <dbReference type="NCBI Taxonomy" id="1604897"/>
    <lineage>
        <taxon>Bacteria</taxon>
        <taxon>Bacillati</taxon>
        <taxon>Bacillota</taxon>
        <taxon>Clostridia</taxon>
        <taxon>Eubacteriales</taxon>
        <taxon>Clostridiaceae</taxon>
        <taxon>Clostridium</taxon>
    </lineage>
</organism>
<evidence type="ECO:0000256" key="1">
    <source>
        <dbReference type="SAM" id="Phobius"/>
    </source>
</evidence>
<evidence type="ECO:0000313" key="3">
    <source>
        <dbReference type="EMBL" id="GFP77720.1"/>
    </source>
</evidence>
<dbReference type="Pfam" id="PF12729">
    <property type="entry name" value="4HB_MCP_1"/>
    <property type="match status" value="1"/>
</dbReference>
<dbReference type="InterPro" id="IPR024478">
    <property type="entry name" value="HlyB_4HB_MCP"/>
</dbReference>
<feature type="transmembrane region" description="Helical" evidence="1">
    <location>
        <begin position="12"/>
        <end position="36"/>
    </location>
</feature>
<keyword evidence="1" id="KW-1133">Transmembrane helix</keyword>
<evidence type="ECO:0000259" key="2">
    <source>
        <dbReference type="Pfam" id="PF12729"/>
    </source>
</evidence>
<keyword evidence="1" id="KW-0472">Membrane</keyword>
<accession>A0A6V8SLE4</accession>
<reference evidence="3 4" key="1">
    <citation type="submission" date="2020-07" db="EMBL/GenBank/DDBJ databases">
        <title>A new beta-1,3-glucan-decomposing anaerobic bacterium isolated from anoxic soil subjected to biological soil disinfestation.</title>
        <authorList>
            <person name="Ueki A."/>
            <person name="Tonouchi A."/>
        </authorList>
    </citation>
    <scope>NUCLEOTIDE SEQUENCE [LARGE SCALE GENOMIC DNA]</scope>
    <source>
        <strain evidence="3 4">TW1</strain>
    </source>
</reference>
<feature type="transmembrane region" description="Helical" evidence="1">
    <location>
        <begin position="190"/>
        <end position="209"/>
    </location>
</feature>
<name>A0A6V8SLE4_9CLOT</name>
<dbReference type="EMBL" id="BLZR01000001">
    <property type="protein sequence ID" value="GFP77720.1"/>
    <property type="molecule type" value="Genomic_DNA"/>
</dbReference>